<gene>
    <name evidence="1" type="ORF">M9H77_16927</name>
</gene>
<evidence type="ECO:0000313" key="2">
    <source>
        <dbReference type="Proteomes" id="UP001060085"/>
    </source>
</evidence>
<proteinExistence type="predicted"/>
<accession>A0ACC0B362</accession>
<organism evidence="1 2">
    <name type="scientific">Catharanthus roseus</name>
    <name type="common">Madagascar periwinkle</name>
    <name type="synonym">Vinca rosea</name>
    <dbReference type="NCBI Taxonomy" id="4058"/>
    <lineage>
        <taxon>Eukaryota</taxon>
        <taxon>Viridiplantae</taxon>
        <taxon>Streptophyta</taxon>
        <taxon>Embryophyta</taxon>
        <taxon>Tracheophyta</taxon>
        <taxon>Spermatophyta</taxon>
        <taxon>Magnoliopsida</taxon>
        <taxon>eudicotyledons</taxon>
        <taxon>Gunneridae</taxon>
        <taxon>Pentapetalae</taxon>
        <taxon>asterids</taxon>
        <taxon>lamiids</taxon>
        <taxon>Gentianales</taxon>
        <taxon>Apocynaceae</taxon>
        <taxon>Rauvolfioideae</taxon>
        <taxon>Vinceae</taxon>
        <taxon>Catharanthinae</taxon>
        <taxon>Catharanthus</taxon>
    </lineage>
</organism>
<keyword evidence="2" id="KW-1185">Reference proteome</keyword>
<name>A0ACC0B362_CATRO</name>
<sequence>MRRQGGGGGGGGGGGHYAGDGNPSHGYAAAPPPPHMQQQQSKSDHHHNQWRWERDGSKVQSPMSPHMFNEGQGNEASRSYYQGQRPDPRMAMEKQGSYDARSQPRADEMERYEENPLRHTLEGLEQKFLNDIMKLSKEQNDAEDAEIARHRERINAINAQYQEQLVALRAQHATRRDEFLRRESHSRQQQYQQAAGGDHYPSGGGIGGSSDPQGYNAVAAPSREPSARSYNADNYDTYRERGRFLGNSRNHEPEPRAQYPGGGRVYDTGSRYY</sequence>
<reference evidence="2" key="1">
    <citation type="journal article" date="2023" name="Nat. Plants">
        <title>Single-cell RNA sequencing provides a high-resolution roadmap for understanding the multicellular compartmentation of specialized metabolism.</title>
        <authorList>
            <person name="Sun S."/>
            <person name="Shen X."/>
            <person name="Li Y."/>
            <person name="Li Y."/>
            <person name="Wang S."/>
            <person name="Li R."/>
            <person name="Zhang H."/>
            <person name="Shen G."/>
            <person name="Guo B."/>
            <person name="Wei J."/>
            <person name="Xu J."/>
            <person name="St-Pierre B."/>
            <person name="Chen S."/>
            <person name="Sun C."/>
        </authorList>
    </citation>
    <scope>NUCLEOTIDE SEQUENCE [LARGE SCALE GENOMIC DNA]</scope>
</reference>
<dbReference type="EMBL" id="CM044704">
    <property type="protein sequence ID" value="KAI5667074.1"/>
    <property type="molecule type" value="Genomic_DNA"/>
</dbReference>
<protein>
    <submittedName>
        <fullName evidence="1">Uncharacterized protein</fullName>
    </submittedName>
</protein>
<comment type="caution">
    <text evidence="1">The sequence shown here is derived from an EMBL/GenBank/DDBJ whole genome shotgun (WGS) entry which is preliminary data.</text>
</comment>
<evidence type="ECO:0000313" key="1">
    <source>
        <dbReference type="EMBL" id="KAI5667074.1"/>
    </source>
</evidence>
<dbReference type="Proteomes" id="UP001060085">
    <property type="component" value="Linkage Group LG04"/>
</dbReference>